<dbReference type="InterPro" id="IPR027417">
    <property type="entry name" value="P-loop_NTPase"/>
</dbReference>
<name>A0A0B5EX48_STRA4</name>
<dbReference type="SUPFAM" id="SSF48452">
    <property type="entry name" value="TPR-like"/>
    <property type="match status" value="3"/>
</dbReference>
<dbReference type="PROSITE" id="PS50005">
    <property type="entry name" value="TPR"/>
    <property type="match status" value="1"/>
</dbReference>
<feature type="repeat" description="TPR" evidence="6">
    <location>
        <begin position="785"/>
        <end position="818"/>
    </location>
</feature>
<dbReference type="SUPFAM" id="SSF52540">
    <property type="entry name" value="P-loop containing nucleoside triphosphate hydrolases"/>
    <property type="match status" value="1"/>
</dbReference>
<dbReference type="GO" id="GO:0043531">
    <property type="term" value="F:ADP binding"/>
    <property type="evidence" value="ECO:0007669"/>
    <property type="project" value="InterPro"/>
</dbReference>
<feature type="DNA-binding region" description="OmpR/PhoB-type" evidence="7">
    <location>
        <begin position="1"/>
        <end position="96"/>
    </location>
</feature>
<dbReference type="PROSITE" id="PS51755">
    <property type="entry name" value="OMPR_PHOB"/>
    <property type="match status" value="1"/>
</dbReference>
<dbReference type="InterPro" id="IPR041664">
    <property type="entry name" value="AAA_16"/>
</dbReference>
<dbReference type="InterPro" id="IPR019734">
    <property type="entry name" value="TPR_rpt"/>
</dbReference>
<dbReference type="CDD" id="cd15831">
    <property type="entry name" value="BTAD"/>
    <property type="match status" value="1"/>
</dbReference>
<dbReference type="PANTHER" id="PTHR35807:SF1">
    <property type="entry name" value="TRANSCRIPTIONAL REGULATOR REDD"/>
    <property type="match status" value="1"/>
</dbReference>
<dbReference type="EMBL" id="CP010519">
    <property type="protein sequence ID" value="AJE83805.1"/>
    <property type="molecule type" value="Genomic_DNA"/>
</dbReference>
<gene>
    <name evidence="10" type="ORF">SLNWT_3429</name>
</gene>
<keyword evidence="6" id="KW-0802">TPR repeat</keyword>
<evidence type="ECO:0000256" key="4">
    <source>
        <dbReference type="ARBA" id="ARBA00023125"/>
    </source>
</evidence>
<dbReference type="InterPro" id="IPR011990">
    <property type="entry name" value="TPR-like_helical_dom_sf"/>
</dbReference>
<proteinExistence type="inferred from homology"/>
<dbReference type="GO" id="GO:0003677">
    <property type="term" value="F:DNA binding"/>
    <property type="evidence" value="ECO:0007669"/>
    <property type="project" value="UniProtKB-UniRule"/>
</dbReference>
<organism evidence="10 11">
    <name type="scientific">Streptomyces albus (strain ATCC 21838 / DSM 41398 / FERM P-419 / JCM 4703 / NBRC 107858)</name>
    <dbReference type="NCBI Taxonomy" id="1081613"/>
    <lineage>
        <taxon>Bacteria</taxon>
        <taxon>Bacillati</taxon>
        <taxon>Actinomycetota</taxon>
        <taxon>Actinomycetes</taxon>
        <taxon>Kitasatosporales</taxon>
        <taxon>Streptomycetaceae</taxon>
        <taxon>Streptomyces</taxon>
    </lineage>
</organism>
<dbReference type="Pfam" id="PF13424">
    <property type="entry name" value="TPR_12"/>
    <property type="match status" value="3"/>
</dbReference>
<evidence type="ECO:0000256" key="1">
    <source>
        <dbReference type="ARBA" id="ARBA00005820"/>
    </source>
</evidence>
<dbReference type="SUPFAM" id="SSF46894">
    <property type="entry name" value="C-terminal effector domain of the bipartite response regulators"/>
    <property type="match status" value="1"/>
</dbReference>
<evidence type="ECO:0000259" key="9">
    <source>
        <dbReference type="PROSITE" id="PS51755"/>
    </source>
</evidence>
<dbReference type="Gene3D" id="1.10.10.10">
    <property type="entry name" value="Winged helix-like DNA-binding domain superfamily/Winged helix DNA-binding domain"/>
    <property type="match status" value="2"/>
</dbReference>
<dbReference type="GO" id="GO:0006355">
    <property type="term" value="P:regulation of DNA-templated transcription"/>
    <property type="evidence" value="ECO:0007669"/>
    <property type="project" value="InterPro"/>
</dbReference>
<dbReference type="SMART" id="SM01043">
    <property type="entry name" value="BTAD"/>
    <property type="match status" value="1"/>
</dbReference>
<feature type="region of interest" description="Disordered" evidence="8">
    <location>
        <begin position="266"/>
        <end position="297"/>
    </location>
</feature>
<dbReference type="PRINTS" id="PR00364">
    <property type="entry name" value="DISEASERSIST"/>
</dbReference>
<comment type="similarity">
    <text evidence="1">Belongs to the AfsR/DnrI/RedD regulatory family.</text>
</comment>
<sequence>MELMLLGPVELRVAGVAHSFSAGKEERLVVSLALNAGRLVTVDTLIDRLWDGDPPDNARASVHTHVSRLRRKLREAGVAPHAQPLSRRHHAYVLEESSVSVDSLRFRKLTDQARAAAARGEDERVVELLTQARGLWRGEALAGMEGLWPQQVRRQFAEKHADAVLTQSAACLRLGRYPDLIPDLTDLAQEAPEDELLGIQLMLACYGAGRYPEAMRVHQRIRTVLRTEHGTSPGPRLSRLHEDMLRRRPVEELVRECLGEARVVAEDEEGGSSLSDGPARNLGVTEEPRQTIGSAPVSALPPYAPVIGRDREIQHVTEAVSTTESETGIVLVTGAPGTGKTALAIELARTLGERYPDRQLYLNLLAHAGSQSPLTPEEALTSLVRMTRGHEQSVPRGLGELTTLWRTLLSQLRCVVVLDDVKDTAQVGPLLPGGSNSLVLVTSRRRLGGLPRALTVPLEVLAPRDAISMFRGIVGPERTRDHAEVAKIVRLCGYLPLAIEVAGYRLRGRPAWRLDTLGERLERMPGRLRELRDADRQVERVLAVSYEALAPAERRAFRAMSAHPGADIPLEAAAALLDCSPSRADTLLEELLTSHLLQETEANRYRFHDLLNELARSLAEEHDSEEEREAAMFRLLSFYERVAARADALAYPHSLQPPAEATPVTDSLPFPATADGARAWFLAERGALLALEEYARTHGAPDQAALLARHLFAFLDAEGYWQDACAVAAHAAAFWRTRGRGASLGHSLLALSFAHCQLSDYPSARRAAEEALQLGRASGDSVVEGEALRLLGVLDWHGAHYTEALEYFQRALSIKEAAGDVYDVSRMLNNLGISKRHLAEHDEAIRYMSAAIEGFRSLGDLRRVGSALSNLSTVYLDIKDHEAAQRCLEESVSLLDRLGNRYESATVHANLADLLVRSGEPGKALSVYRESLSAFQLLHDQKSQLNCLNGIGFAYVAMGRHAEAVEQFRTARRLAERLGSPHDEIEALIGIGRAESALGRYEAAVADLRKAVALAGRAQEVDEEVRARALLAHALQSKGDVPLAYAEAKSALFALKGKPHPDRAAIQRVFSELRQVITGVSYREFH</sequence>
<evidence type="ECO:0000313" key="10">
    <source>
        <dbReference type="EMBL" id="AJE83805.1"/>
    </source>
</evidence>
<reference evidence="10 11" key="1">
    <citation type="submission" date="2015-01" db="EMBL/GenBank/DDBJ databases">
        <title>Enhanced salinomycin production by adjusting the supply of polyketide extender units in Streptomyce albus DSM 41398.</title>
        <authorList>
            <person name="Lu C."/>
        </authorList>
    </citation>
    <scope>NUCLEOTIDE SEQUENCE [LARGE SCALE GENOMIC DNA]</scope>
    <source>
        <strain evidence="11">ATCC 21838 / DSM 41398 / FERM P-419 / JCM 4703 / NBRC 107858</strain>
    </source>
</reference>
<dbReference type="Pfam" id="PF00486">
    <property type="entry name" value="Trans_reg_C"/>
    <property type="match status" value="1"/>
</dbReference>
<dbReference type="InterPro" id="IPR005158">
    <property type="entry name" value="BTAD"/>
</dbReference>
<feature type="domain" description="OmpR/PhoB-type" evidence="9">
    <location>
        <begin position="1"/>
        <end position="96"/>
    </location>
</feature>
<dbReference type="InterPro" id="IPR036388">
    <property type="entry name" value="WH-like_DNA-bd_sf"/>
</dbReference>
<dbReference type="InterPro" id="IPR016032">
    <property type="entry name" value="Sig_transdc_resp-reg_C-effctor"/>
</dbReference>
<dbReference type="Gene3D" id="3.40.50.300">
    <property type="entry name" value="P-loop containing nucleotide triphosphate hydrolases"/>
    <property type="match status" value="1"/>
</dbReference>
<dbReference type="InterPro" id="IPR003593">
    <property type="entry name" value="AAA+_ATPase"/>
</dbReference>
<dbReference type="SMART" id="SM00028">
    <property type="entry name" value="TPR"/>
    <property type="match status" value="7"/>
</dbReference>
<dbReference type="PANTHER" id="PTHR35807">
    <property type="entry name" value="TRANSCRIPTIONAL REGULATOR REDD-RELATED"/>
    <property type="match status" value="1"/>
</dbReference>
<dbReference type="Gene3D" id="1.25.40.10">
    <property type="entry name" value="Tetratricopeptide repeat domain"/>
    <property type="match status" value="3"/>
</dbReference>
<dbReference type="InterPro" id="IPR051677">
    <property type="entry name" value="AfsR-DnrI-RedD_regulator"/>
</dbReference>
<protein>
    <submittedName>
        <fullName evidence="10">Transcriptional regulator</fullName>
    </submittedName>
</protein>
<evidence type="ECO:0000256" key="5">
    <source>
        <dbReference type="ARBA" id="ARBA00023163"/>
    </source>
</evidence>
<dbReference type="Proteomes" id="UP000031523">
    <property type="component" value="Chromosome"/>
</dbReference>
<evidence type="ECO:0000313" key="11">
    <source>
        <dbReference type="Proteomes" id="UP000031523"/>
    </source>
</evidence>
<dbReference type="Pfam" id="PF13191">
    <property type="entry name" value="AAA_16"/>
    <property type="match status" value="1"/>
</dbReference>
<dbReference type="KEGG" id="sals:SLNWT_3429"/>
<keyword evidence="11" id="KW-1185">Reference proteome</keyword>
<dbReference type="Pfam" id="PF03704">
    <property type="entry name" value="BTAD"/>
    <property type="match status" value="1"/>
</dbReference>
<dbReference type="SMART" id="SM00382">
    <property type="entry name" value="AAA"/>
    <property type="match status" value="1"/>
</dbReference>
<keyword evidence="3" id="KW-0805">Transcription regulation</keyword>
<evidence type="ECO:0000256" key="2">
    <source>
        <dbReference type="ARBA" id="ARBA00023012"/>
    </source>
</evidence>
<keyword evidence="4 7" id="KW-0238">DNA-binding</keyword>
<evidence type="ECO:0000256" key="3">
    <source>
        <dbReference type="ARBA" id="ARBA00023015"/>
    </source>
</evidence>
<dbReference type="InterPro" id="IPR001867">
    <property type="entry name" value="OmpR/PhoB-type_DNA-bd"/>
</dbReference>
<dbReference type="AlphaFoldDB" id="A0A0B5EX48"/>
<dbReference type="GO" id="GO:0000160">
    <property type="term" value="P:phosphorelay signal transduction system"/>
    <property type="evidence" value="ECO:0007669"/>
    <property type="project" value="UniProtKB-KW"/>
</dbReference>
<keyword evidence="5" id="KW-0804">Transcription</keyword>
<evidence type="ECO:0000256" key="8">
    <source>
        <dbReference type="SAM" id="MobiDB-lite"/>
    </source>
</evidence>
<evidence type="ECO:0000256" key="6">
    <source>
        <dbReference type="PROSITE-ProRule" id="PRU00339"/>
    </source>
</evidence>
<keyword evidence="2" id="KW-0902">Two-component regulatory system</keyword>
<evidence type="ECO:0000256" key="7">
    <source>
        <dbReference type="PROSITE-ProRule" id="PRU01091"/>
    </source>
</evidence>
<accession>A0A0B5EX48</accession>
<dbReference type="SMART" id="SM00862">
    <property type="entry name" value="Trans_reg_C"/>
    <property type="match status" value="1"/>
</dbReference>